<feature type="compositionally biased region" description="Polar residues" evidence="1">
    <location>
        <begin position="1"/>
        <end position="18"/>
    </location>
</feature>
<organism evidence="2 3">
    <name type="scientific">Rhizobium helianthi</name>
    <dbReference type="NCBI Taxonomy" id="1132695"/>
    <lineage>
        <taxon>Bacteria</taxon>
        <taxon>Pseudomonadati</taxon>
        <taxon>Pseudomonadota</taxon>
        <taxon>Alphaproteobacteria</taxon>
        <taxon>Hyphomicrobiales</taxon>
        <taxon>Rhizobiaceae</taxon>
        <taxon>Rhizobium/Agrobacterium group</taxon>
        <taxon>Rhizobium</taxon>
    </lineage>
</organism>
<feature type="region of interest" description="Disordered" evidence="1">
    <location>
        <begin position="1"/>
        <end position="60"/>
    </location>
</feature>
<dbReference type="Proteomes" id="UP001597322">
    <property type="component" value="Unassembled WGS sequence"/>
</dbReference>
<feature type="non-terminal residue" evidence="2">
    <location>
        <position position="60"/>
    </location>
</feature>
<evidence type="ECO:0000256" key="1">
    <source>
        <dbReference type="SAM" id="MobiDB-lite"/>
    </source>
</evidence>
<proteinExistence type="predicted"/>
<feature type="compositionally biased region" description="Pro residues" evidence="1">
    <location>
        <begin position="49"/>
        <end position="60"/>
    </location>
</feature>
<comment type="caution">
    <text evidence="2">The sequence shown here is derived from an EMBL/GenBank/DDBJ whole genome shotgun (WGS) entry which is preliminary data.</text>
</comment>
<feature type="compositionally biased region" description="Low complexity" evidence="1">
    <location>
        <begin position="32"/>
        <end position="45"/>
    </location>
</feature>
<keyword evidence="3" id="KW-1185">Reference proteome</keyword>
<evidence type="ECO:0000313" key="3">
    <source>
        <dbReference type="Proteomes" id="UP001597322"/>
    </source>
</evidence>
<protein>
    <submittedName>
        <fullName evidence="2">Uncharacterized protein</fullName>
    </submittedName>
</protein>
<evidence type="ECO:0000313" key="2">
    <source>
        <dbReference type="EMBL" id="MFD1743840.1"/>
    </source>
</evidence>
<name>A0ABW4LXG8_9HYPH</name>
<reference evidence="3" key="1">
    <citation type="journal article" date="2019" name="Int. J. Syst. Evol. Microbiol.">
        <title>The Global Catalogue of Microorganisms (GCM) 10K type strain sequencing project: providing services to taxonomists for standard genome sequencing and annotation.</title>
        <authorList>
            <consortium name="The Broad Institute Genomics Platform"/>
            <consortium name="The Broad Institute Genome Sequencing Center for Infectious Disease"/>
            <person name="Wu L."/>
            <person name="Ma J."/>
        </authorList>
    </citation>
    <scope>NUCLEOTIDE SEQUENCE [LARGE SCALE GENOMIC DNA]</scope>
    <source>
        <strain evidence="3">CG52</strain>
    </source>
</reference>
<accession>A0ABW4LXG8</accession>
<dbReference type="RefSeq" id="WP_377394706.1">
    <property type="nucleotide sequence ID" value="NZ_JBHUEQ010000001.1"/>
</dbReference>
<gene>
    <name evidence="2" type="ORF">ACFSE1_00025</name>
</gene>
<sequence>MSDDQQASPASTSGNVQFNGYMRVDPLTGTLAPAAQPRQNRAQIQKPTAPSPAPPELIPD</sequence>
<dbReference type="EMBL" id="JBHUEQ010000001">
    <property type="protein sequence ID" value="MFD1743840.1"/>
    <property type="molecule type" value="Genomic_DNA"/>
</dbReference>